<sequence length="205" mass="22456">MDKVGETLERLREEGKLPRLIAFDLDYTLWSCYCEFQLPPFTPATKGAAAGENTGKGKQTMRHSGGPGADAFDKHGAGIRLYPDVRPIFQALLALQKELGGGGGKELALAVASRTPTPDHATQLLTTLGMLDSFQNHQIFPGSKITHFNRIRKQTRLAFEDMIFFDDERRNVKEVGAMGVTAVLVDNGLTCADFLRGTAEPTCRT</sequence>
<dbReference type="SUPFAM" id="SSF56784">
    <property type="entry name" value="HAD-like"/>
    <property type="match status" value="1"/>
</dbReference>
<dbReference type="InterPro" id="IPR023214">
    <property type="entry name" value="HAD_sf"/>
</dbReference>
<keyword evidence="3" id="KW-1185">Reference proteome</keyword>
<organism evidence="2 3">
    <name type="scientific">Acanthamoeba castellanii (strain ATCC 30010 / Neff)</name>
    <dbReference type="NCBI Taxonomy" id="1257118"/>
    <lineage>
        <taxon>Eukaryota</taxon>
        <taxon>Amoebozoa</taxon>
        <taxon>Discosea</taxon>
        <taxon>Longamoebia</taxon>
        <taxon>Centramoebida</taxon>
        <taxon>Acanthamoebidae</taxon>
        <taxon>Acanthamoeba</taxon>
    </lineage>
</organism>
<dbReference type="GeneID" id="14917277"/>
<dbReference type="Pfam" id="PF12689">
    <property type="entry name" value="Acid_PPase"/>
    <property type="match status" value="1"/>
</dbReference>
<dbReference type="SFLD" id="SFLDG01129">
    <property type="entry name" value="C1.5:_HAD__Beta-PGM__Phosphata"/>
    <property type="match status" value="1"/>
</dbReference>
<feature type="region of interest" description="Disordered" evidence="1">
    <location>
        <begin position="47"/>
        <end position="69"/>
    </location>
</feature>
<proteinExistence type="predicted"/>
<dbReference type="NCBIfam" id="TIGR01685">
    <property type="entry name" value="MDP-1"/>
    <property type="match status" value="1"/>
</dbReference>
<evidence type="ECO:0000256" key="1">
    <source>
        <dbReference type="SAM" id="MobiDB-lite"/>
    </source>
</evidence>
<dbReference type="SFLD" id="SFLDG01131">
    <property type="entry name" value="C1.5.2:_MDP_Like"/>
    <property type="match status" value="1"/>
</dbReference>
<dbReference type="AlphaFoldDB" id="L8GXB9"/>
<dbReference type="VEuPathDB" id="AmoebaDB:ACA1_090240"/>
<dbReference type="PANTHER" id="PTHR17901">
    <property type="entry name" value="MAGNESIUM-DEPENDENT PHOSPHATASE 1 MDP1"/>
    <property type="match status" value="1"/>
</dbReference>
<dbReference type="InterPro" id="IPR036412">
    <property type="entry name" value="HAD-like_sf"/>
</dbReference>
<dbReference type="STRING" id="1257118.L8GXB9"/>
<evidence type="ECO:0000313" key="2">
    <source>
        <dbReference type="EMBL" id="ELR16726.1"/>
    </source>
</evidence>
<dbReference type="EMBL" id="KB007985">
    <property type="protein sequence ID" value="ELR16726.1"/>
    <property type="molecule type" value="Genomic_DNA"/>
</dbReference>
<accession>L8GXB9</accession>
<dbReference type="Proteomes" id="UP000011083">
    <property type="component" value="Unassembled WGS sequence"/>
</dbReference>
<dbReference type="InterPro" id="IPR010033">
    <property type="entry name" value="HAD_SF_ppase_IIIC"/>
</dbReference>
<dbReference type="RefSeq" id="XP_004338739.1">
    <property type="nucleotide sequence ID" value="XM_004338691.1"/>
</dbReference>
<dbReference type="PANTHER" id="PTHR17901:SF14">
    <property type="entry name" value="MAGNESIUM-DEPENDENT PHOSPHATASE 1"/>
    <property type="match status" value="1"/>
</dbReference>
<dbReference type="OMA" id="RTSHERW"/>
<dbReference type="KEGG" id="acan:ACA1_090240"/>
<protein>
    <submittedName>
        <fullName evidence="2">Magnesiumdependent phosphatase-1, putative</fullName>
    </submittedName>
</protein>
<dbReference type="NCBIfam" id="TIGR01681">
    <property type="entry name" value="HAD-SF-IIIC"/>
    <property type="match status" value="1"/>
</dbReference>
<dbReference type="Gene3D" id="3.40.50.1000">
    <property type="entry name" value="HAD superfamily/HAD-like"/>
    <property type="match status" value="1"/>
</dbReference>
<dbReference type="GO" id="GO:0003993">
    <property type="term" value="F:acid phosphatase activity"/>
    <property type="evidence" value="ECO:0007669"/>
    <property type="project" value="TreeGrafter"/>
</dbReference>
<reference evidence="2 3" key="1">
    <citation type="journal article" date="2013" name="Genome Biol.">
        <title>Genome of Acanthamoeba castellanii highlights extensive lateral gene transfer and early evolution of tyrosine kinase signaling.</title>
        <authorList>
            <person name="Clarke M."/>
            <person name="Lohan A.J."/>
            <person name="Liu B."/>
            <person name="Lagkouvardos I."/>
            <person name="Roy S."/>
            <person name="Zafar N."/>
            <person name="Bertelli C."/>
            <person name="Schilde C."/>
            <person name="Kianianmomeni A."/>
            <person name="Burglin T.R."/>
            <person name="Frech C."/>
            <person name="Turcotte B."/>
            <person name="Kopec K.O."/>
            <person name="Synnott J.M."/>
            <person name="Choo C."/>
            <person name="Paponov I."/>
            <person name="Finkler A."/>
            <person name="Soon Heng Tan C."/>
            <person name="Hutchins A.P."/>
            <person name="Weinmeier T."/>
            <person name="Rattei T."/>
            <person name="Chu J.S."/>
            <person name="Gimenez G."/>
            <person name="Irimia M."/>
            <person name="Rigden D.J."/>
            <person name="Fitzpatrick D.A."/>
            <person name="Lorenzo-Morales J."/>
            <person name="Bateman A."/>
            <person name="Chiu C.H."/>
            <person name="Tang P."/>
            <person name="Hegemann P."/>
            <person name="Fromm H."/>
            <person name="Raoult D."/>
            <person name="Greub G."/>
            <person name="Miranda-Saavedra D."/>
            <person name="Chen N."/>
            <person name="Nash P."/>
            <person name="Ginger M.L."/>
            <person name="Horn M."/>
            <person name="Schaap P."/>
            <person name="Caler L."/>
            <person name="Loftus B."/>
        </authorList>
    </citation>
    <scope>NUCLEOTIDE SEQUENCE [LARGE SCALE GENOMIC DNA]</scope>
    <source>
        <strain evidence="2 3">Neff</strain>
    </source>
</reference>
<dbReference type="OrthoDB" id="2865258at2759"/>
<gene>
    <name evidence="2" type="ORF">ACA1_090240</name>
</gene>
<evidence type="ECO:0000313" key="3">
    <source>
        <dbReference type="Proteomes" id="UP000011083"/>
    </source>
</evidence>
<dbReference type="SFLD" id="SFLDS00003">
    <property type="entry name" value="Haloacid_Dehalogenase"/>
    <property type="match status" value="1"/>
</dbReference>
<name>L8GXB9_ACACF</name>
<dbReference type="InterPro" id="IPR010036">
    <property type="entry name" value="MDP_1_eu_arc"/>
</dbReference>